<evidence type="ECO:0000313" key="3">
    <source>
        <dbReference type="EMBL" id="KAB3520791.1"/>
    </source>
</evidence>
<keyword evidence="2" id="KW-0732">Signal</keyword>
<feature type="signal peptide" evidence="2">
    <location>
        <begin position="1"/>
        <end position="20"/>
    </location>
</feature>
<dbReference type="RefSeq" id="WP_151844360.1">
    <property type="nucleotide sequence ID" value="NZ_WBZJ01000002.1"/>
</dbReference>
<evidence type="ECO:0000313" key="4">
    <source>
        <dbReference type="Proteomes" id="UP000436181"/>
    </source>
</evidence>
<dbReference type="EMBL" id="WBZJ01000002">
    <property type="protein sequence ID" value="KAB3520791.1"/>
    <property type="molecule type" value="Genomic_DNA"/>
</dbReference>
<reference evidence="3 4" key="1">
    <citation type="submission" date="2019-10" db="EMBL/GenBank/DDBJ databases">
        <title>Corynebacterium sp novel species isolated from the respiratory tract of Marmot.</title>
        <authorList>
            <person name="Zhang G."/>
        </authorList>
    </citation>
    <scope>NUCLEOTIDE SEQUENCE [LARGE SCALE GENOMIC DNA]</scope>
    <source>
        <strain evidence="3 4">336</strain>
    </source>
</reference>
<dbReference type="PROSITE" id="PS51257">
    <property type="entry name" value="PROKAR_LIPOPROTEIN"/>
    <property type="match status" value="1"/>
</dbReference>
<name>A0ABQ6VDA6_9CORY</name>
<organism evidence="3 4">
    <name type="scientific">Corynebacterium zhongnanshanii</name>
    <dbReference type="NCBI Taxonomy" id="2768834"/>
    <lineage>
        <taxon>Bacteria</taxon>
        <taxon>Bacillati</taxon>
        <taxon>Actinomycetota</taxon>
        <taxon>Actinomycetes</taxon>
        <taxon>Mycobacteriales</taxon>
        <taxon>Corynebacteriaceae</taxon>
        <taxon>Corynebacterium</taxon>
    </lineage>
</organism>
<proteinExistence type="predicted"/>
<sequence>MNYRKSLVAAVLAVPMLLTACGSDDEADQNASMKQSSSASTSSTDAPEGDKAKQDEEAKKADEAKKAEDAKKAEGGQPAEGQPGPAEGEETAPGGPALPAIGGGVVKPIEGGQPANDEDRQQITAVVDKLGGGTVENYLNAAADNACTPFLERNGGIGAVKQSIAAASANQQFVEVNSNMPKLAVNDIQVNGDHATANVSAAGASDNLPFARENGQWKLCPSS</sequence>
<feature type="region of interest" description="Disordered" evidence="1">
    <location>
        <begin position="24"/>
        <end position="119"/>
    </location>
</feature>
<gene>
    <name evidence="3" type="ORF">F8377_05970</name>
</gene>
<evidence type="ECO:0000256" key="1">
    <source>
        <dbReference type="SAM" id="MobiDB-lite"/>
    </source>
</evidence>
<protein>
    <recommendedName>
        <fullName evidence="5">Secreted protein</fullName>
    </recommendedName>
</protein>
<keyword evidence="4" id="KW-1185">Reference proteome</keyword>
<feature type="compositionally biased region" description="Low complexity" evidence="1">
    <location>
        <begin position="75"/>
        <end position="100"/>
    </location>
</feature>
<feature type="chain" id="PRO_5047011822" description="Secreted protein" evidence="2">
    <location>
        <begin position="21"/>
        <end position="223"/>
    </location>
</feature>
<evidence type="ECO:0008006" key="5">
    <source>
        <dbReference type="Google" id="ProtNLM"/>
    </source>
</evidence>
<accession>A0ABQ6VDA6</accession>
<evidence type="ECO:0000256" key="2">
    <source>
        <dbReference type="SAM" id="SignalP"/>
    </source>
</evidence>
<feature type="compositionally biased region" description="Basic and acidic residues" evidence="1">
    <location>
        <begin position="48"/>
        <end position="74"/>
    </location>
</feature>
<dbReference type="Proteomes" id="UP000436181">
    <property type="component" value="Unassembled WGS sequence"/>
</dbReference>
<comment type="caution">
    <text evidence="3">The sequence shown here is derived from an EMBL/GenBank/DDBJ whole genome shotgun (WGS) entry which is preliminary data.</text>
</comment>